<gene>
    <name evidence="1" type="ORF">EZS27_032277</name>
</gene>
<dbReference type="EMBL" id="SNRY01004471">
    <property type="protein sequence ID" value="KAA6317589.1"/>
    <property type="molecule type" value="Genomic_DNA"/>
</dbReference>
<name>A0A5J4Q8M6_9ZZZZ</name>
<dbReference type="AlphaFoldDB" id="A0A5J4Q8M6"/>
<proteinExistence type="predicted"/>
<evidence type="ECO:0008006" key="2">
    <source>
        <dbReference type="Google" id="ProtNLM"/>
    </source>
</evidence>
<dbReference type="Gene3D" id="1.25.40.10">
    <property type="entry name" value="Tetratricopeptide repeat domain"/>
    <property type="match status" value="1"/>
</dbReference>
<comment type="caution">
    <text evidence="1">The sequence shown here is derived from an EMBL/GenBank/DDBJ whole genome shotgun (WGS) entry which is preliminary data.</text>
</comment>
<dbReference type="Pfam" id="PF20308">
    <property type="entry name" value="TPR-S"/>
    <property type="match status" value="1"/>
</dbReference>
<organism evidence="1">
    <name type="scientific">termite gut metagenome</name>
    <dbReference type="NCBI Taxonomy" id="433724"/>
    <lineage>
        <taxon>unclassified sequences</taxon>
        <taxon>metagenomes</taxon>
        <taxon>organismal metagenomes</taxon>
    </lineage>
</organism>
<evidence type="ECO:0000313" key="1">
    <source>
        <dbReference type="EMBL" id="KAA6317589.1"/>
    </source>
</evidence>
<accession>A0A5J4Q8M6</accession>
<feature type="non-terminal residue" evidence="1">
    <location>
        <position position="1"/>
    </location>
</feature>
<dbReference type="InterPro" id="IPR011990">
    <property type="entry name" value="TPR-like_helical_dom_sf"/>
</dbReference>
<protein>
    <recommendedName>
        <fullName evidence="2">DUF4071 domain-containing protein</fullName>
    </recommendedName>
</protein>
<sequence>GCVYLPAASSGTSSGLMLIGIMVSFDVKISITSHISTEFSIDKTFQNIIKPAVEEAGYECIRGDEVQESSTIDKSMFGLLIYADLVIADITTLNPNAIYELGIRHAAKPFLTIIMKEKDCYIPFDFSHNKIFQYAHMGEDISATEAKRCQSALTSLINTIDKSKEVDSPLFQCLQSIIPYVLPEDDYIALIKELSEKETHIFAMVELANTEMKKDNFEEATKLWKKVSEKVETDSYYIQQYALCTYKSKQPSEITALTDALNIIQRLNPDGMTTNDPETLGIAGAINKRLWLLNNDIEYLNRAIEYYKRGFNLNSNYYTGENYALCLELKSEQITDKEEQIYNKIEANKTREQIIKIIDRLKEDDDFDIRNDIRWIYATLAHCYLVQDNNKLHIEYENKFKELKQADWEWKTYNDSKQIIINLKNRR</sequence>
<dbReference type="SUPFAM" id="SSF48452">
    <property type="entry name" value="TPR-like"/>
    <property type="match status" value="1"/>
</dbReference>
<dbReference type="InterPro" id="IPR046880">
    <property type="entry name" value="TPR-S"/>
</dbReference>
<reference evidence="1" key="1">
    <citation type="submission" date="2019-03" db="EMBL/GenBank/DDBJ databases">
        <title>Single cell metagenomics reveals metabolic interactions within the superorganism composed of flagellate Streblomastix strix and complex community of Bacteroidetes bacteria on its surface.</title>
        <authorList>
            <person name="Treitli S.C."/>
            <person name="Kolisko M."/>
            <person name="Husnik F."/>
            <person name="Keeling P."/>
            <person name="Hampl V."/>
        </authorList>
    </citation>
    <scope>NUCLEOTIDE SEQUENCE</scope>
    <source>
        <strain evidence="1">STM</strain>
    </source>
</reference>